<proteinExistence type="predicted"/>
<feature type="transmembrane region" description="Helical" evidence="2">
    <location>
        <begin position="209"/>
        <end position="227"/>
    </location>
</feature>
<comment type="caution">
    <text evidence="3">The sequence shown here is derived from an EMBL/GenBank/DDBJ whole genome shotgun (WGS) entry which is preliminary data.</text>
</comment>
<evidence type="ECO:0000256" key="2">
    <source>
        <dbReference type="SAM" id="Phobius"/>
    </source>
</evidence>
<keyword evidence="2" id="KW-0812">Transmembrane</keyword>
<name>W7TQU7_9STRA</name>
<feature type="compositionally biased region" description="Low complexity" evidence="1">
    <location>
        <begin position="145"/>
        <end position="159"/>
    </location>
</feature>
<reference evidence="3 4" key="1">
    <citation type="journal article" date="2014" name="Mol. Plant">
        <title>Chromosome Scale Genome Assembly and Transcriptome Profiling of Nannochloropsis gaditana in Nitrogen Depletion.</title>
        <authorList>
            <person name="Corteggiani Carpinelli E."/>
            <person name="Telatin A."/>
            <person name="Vitulo N."/>
            <person name="Forcato C."/>
            <person name="D'Angelo M."/>
            <person name="Schiavon R."/>
            <person name="Vezzi A."/>
            <person name="Giacometti G.M."/>
            <person name="Morosinotto T."/>
            <person name="Valle G."/>
        </authorList>
    </citation>
    <scope>NUCLEOTIDE SEQUENCE [LARGE SCALE GENOMIC DNA]</scope>
    <source>
        <strain evidence="3 4">B-31</strain>
    </source>
</reference>
<evidence type="ECO:0000256" key="1">
    <source>
        <dbReference type="SAM" id="MobiDB-lite"/>
    </source>
</evidence>
<evidence type="ECO:0000313" key="4">
    <source>
        <dbReference type="Proteomes" id="UP000019335"/>
    </source>
</evidence>
<gene>
    <name evidence="3" type="ORF">Naga_100375g4</name>
</gene>
<dbReference type="EMBL" id="AZIL01002065">
    <property type="protein sequence ID" value="EWM22821.1"/>
    <property type="molecule type" value="Genomic_DNA"/>
</dbReference>
<sequence>MGQAWRRPEGEPRVGKAELFIERARNLNPQAVERVKDWVNCDAFFIFNLGRSEAHRAESSRKNAVEYGLIQTAPIWQEKVAEWQDVLYPSPVQATITLVYEKENKKQAVSGFYNFRGHEWTLQHGLGPVFPPVYHWRGLRSVRPSSSQASSTSTSASSSPTKLGHREFRGEVKAAIRWSQTEPEYRGYVLFLSYCVSRTQALLQPLQPFLDPVLGTFLDIFVLSVFVEGWWKRMLVPAWTFLTQNRSVVVAAASVFLLPFLLLWVPALVFFPITLLIFWVSFFSLLCLTPIGCALVWLLLASKPVQGRLVRPIFQACLASPACRRWLTLPRSPYSL</sequence>
<organism evidence="3 4">
    <name type="scientific">Nannochloropsis gaditana</name>
    <dbReference type="NCBI Taxonomy" id="72520"/>
    <lineage>
        <taxon>Eukaryota</taxon>
        <taxon>Sar</taxon>
        <taxon>Stramenopiles</taxon>
        <taxon>Ochrophyta</taxon>
        <taxon>Eustigmatophyceae</taxon>
        <taxon>Eustigmatales</taxon>
        <taxon>Monodopsidaceae</taxon>
        <taxon>Nannochloropsis</taxon>
    </lineage>
</organism>
<dbReference type="AlphaFoldDB" id="W7TQU7"/>
<keyword evidence="2" id="KW-0472">Membrane</keyword>
<keyword evidence="2" id="KW-1133">Transmembrane helix</keyword>
<accession>W7TQU7</accession>
<dbReference type="Proteomes" id="UP000019335">
    <property type="component" value="Chromosome 21"/>
</dbReference>
<feature type="transmembrane region" description="Helical" evidence="2">
    <location>
        <begin position="248"/>
        <end position="271"/>
    </location>
</feature>
<protein>
    <submittedName>
        <fullName evidence="3">Uncharacterized protein</fullName>
    </submittedName>
</protein>
<feature type="region of interest" description="Disordered" evidence="1">
    <location>
        <begin position="144"/>
        <end position="164"/>
    </location>
</feature>
<evidence type="ECO:0000313" key="3">
    <source>
        <dbReference type="EMBL" id="EWM22821.1"/>
    </source>
</evidence>
<keyword evidence="4" id="KW-1185">Reference proteome</keyword>
<feature type="transmembrane region" description="Helical" evidence="2">
    <location>
        <begin position="277"/>
        <end position="301"/>
    </location>
</feature>